<evidence type="ECO:0000256" key="1">
    <source>
        <dbReference type="ARBA" id="ARBA00001946"/>
    </source>
</evidence>
<dbReference type="Pfam" id="PF14681">
    <property type="entry name" value="UPRTase"/>
    <property type="match status" value="1"/>
</dbReference>
<protein>
    <recommendedName>
        <fullName evidence="4 10">Uracil phosphoribosyltransferase</fullName>
        <ecNumber evidence="4 10">2.4.2.9</ecNumber>
    </recommendedName>
</protein>
<dbReference type="EMBL" id="AP012489">
    <property type="protein sequence ID" value="BAN89887.1"/>
    <property type="molecule type" value="Genomic_DNA"/>
</dbReference>
<evidence type="ECO:0000256" key="10">
    <source>
        <dbReference type="NCBIfam" id="TIGR01091"/>
    </source>
</evidence>
<dbReference type="GO" id="GO:0006223">
    <property type="term" value="P:uracil salvage"/>
    <property type="evidence" value="ECO:0007669"/>
    <property type="project" value="InterPro"/>
</dbReference>
<dbReference type="CDD" id="cd06223">
    <property type="entry name" value="PRTases_typeI"/>
    <property type="match status" value="1"/>
</dbReference>
<evidence type="ECO:0000256" key="3">
    <source>
        <dbReference type="ARBA" id="ARBA00009516"/>
    </source>
</evidence>
<dbReference type="Gene3D" id="3.40.50.2020">
    <property type="match status" value="1"/>
</dbReference>
<dbReference type="UniPathway" id="UPA00574">
    <property type="reaction ID" value="UER00636"/>
</dbReference>
<evidence type="ECO:0000256" key="2">
    <source>
        <dbReference type="ARBA" id="ARBA00005180"/>
    </source>
</evidence>
<comment type="cofactor">
    <cofactor evidence="1">
        <name>Mg(2+)</name>
        <dbReference type="ChEBI" id="CHEBI:18420"/>
    </cofactor>
</comment>
<dbReference type="NCBIfam" id="NF001097">
    <property type="entry name" value="PRK00129.1"/>
    <property type="match status" value="1"/>
</dbReference>
<keyword evidence="9" id="KW-0342">GTP-binding</keyword>
<dbReference type="AlphaFoldDB" id="U3T8N2"/>
<sequence length="213" mass="22927">MAAVRVLGGETPLARYVLRVLRDRSTGFPEFRSYVRIAGSILAVYIAGELGWVEEEVETPLGAKARELAPAGPVYVVGILGASLPMVEGFASMIPEARIALVAARRVEEPGRLKIEVYYSRLPRRFDGPAVILDPMLATGKTVAEAVRLARDRGAVKVIIGSIIASRQGVEYISSLYGDTPIYTLALDPELDDNYFIVPGLGDAGDRALGVEP</sequence>
<dbReference type="GO" id="GO:0005525">
    <property type="term" value="F:GTP binding"/>
    <property type="evidence" value="ECO:0007669"/>
    <property type="project" value="UniProtKB-KW"/>
</dbReference>
<dbReference type="RefSeq" id="WP_022541163.1">
    <property type="nucleotide sequence ID" value="NC_022521.1"/>
</dbReference>
<keyword evidence="13" id="KW-1185">Reference proteome</keyword>
<organism evidence="12 13">
    <name type="scientific">Aeropyrum camini SY1 = JCM 12091</name>
    <dbReference type="NCBI Taxonomy" id="1198449"/>
    <lineage>
        <taxon>Archaea</taxon>
        <taxon>Thermoproteota</taxon>
        <taxon>Thermoprotei</taxon>
        <taxon>Desulfurococcales</taxon>
        <taxon>Desulfurococcaceae</taxon>
        <taxon>Aeropyrum</taxon>
    </lineage>
</organism>
<dbReference type="eggNOG" id="arCOG04128">
    <property type="taxonomic scope" value="Archaea"/>
</dbReference>
<reference evidence="12 13" key="1">
    <citation type="journal article" date="2013" name="Appl. Environ. Microbiol.">
        <title>Variation of the Virus-Related Elements within Syntenic Genomes of the Hyperthermophilic Archaeon Aeropyrum.</title>
        <authorList>
            <person name="Daifuku T."/>
            <person name="Yoshida T."/>
            <person name="Kitamura T."/>
            <person name="Kawaichi S."/>
            <person name="Inoue T."/>
            <person name="Nomura K."/>
            <person name="Yoshida Y."/>
            <person name="Kuno S."/>
            <person name="Sako Y."/>
        </authorList>
    </citation>
    <scope>NUCLEOTIDE SEQUENCE [LARGE SCALE GENOMIC DNA]</scope>
    <source>
        <strain evidence="12 13">SY1</strain>
    </source>
</reference>
<evidence type="ECO:0000256" key="7">
    <source>
        <dbReference type="ARBA" id="ARBA00022679"/>
    </source>
</evidence>
<proteinExistence type="inferred from homology"/>
<keyword evidence="5" id="KW-0021">Allosteric enzyme</keyword>
<evidence type="ECO:0000256" key="5">
    <source>
        <dbReference type="ARBA" id="ARBA00022533"/>
    </source>
</evidence>
<dbReference type="EC" id="2.4.2.9" evidence="4 10"/>
<dbReference type="InterPro" id="IPR029057">
    <property type="entry name" value="PRTase-like"/>
</dbReference>
<evidence type="ECO:0000256" key="4">
    <source>
        <dbReference type="ARBA" id="ARBA00011894"/>
    </source>
</evidence>
<keyword evidence="8" id="KW-0547">Nucleotide-binding</keyword>
<dbReference type="GO" id="GO:0004845">
    <property type="term" value="F:uracil phosphoribosyltransferase activity"/>
    <property type="evidence" value="ECO:0007669"/>
    <property type="project" value="UniProtKB-UniRule"/>
</dbReference>
<dbReference type="KEGG" id="acj:ACAM_0418"/>
<dbReference type="STRING" id="1198449.ACAM_0418"/>
<gene>
    <name evidence="12" type="primary">upp</name>
    <name evidence="12" type="ORF">ACAM_0418</name>
</gene>
<comment type="pathway">
    <text evidence="2">Pyrimidine metabolism; UMP biosynthesis via salvage pathway; UMP from uracil: step 1/1.</text>
</comment>
<keyword evidence="7 12" id="KW-0808">Transferase</keyword>
<name>U3T8N2_9CREN</name>
<feature type="domain" description="Phosphoribosyltransferase" evidence="11">
    <location>
        <begin position="10"/>
        <end position="208"/>
    </location>
</feature>
<dbReference type="GeneID" id="17109901"/>
<evidence type="ECO:0000256" key="6">
    <source>
        <dbReference type="ARBA" id="ARBA00022676"/>
    </source>
</evidence>
<evidence type="ECO:0000313" key="12">
    <source>
        <dbReference type="EMBL" id="BAN89887.1"/>
    </source>
</evidence>
<comment type="similarity">
    <text evidence="3">Belongs to the UPRTase family.</text>
</comment>
<accession>U3T8N2</accession>
<evidence type="ECO:0000256" key="9">
    <source>
        <dbReference type="ARBA" id="ARBA00023134"/>
    </source>
</evidence>
<evidence type="ECO:0000313" key="13">
    <source>
        <dbReference type="Proteomes" id="UP000016887"/>
    </source>
</evidence>
<dbReference type="GO" id="GO:0044206">
    <property type="term" value="P:UMP salvage"/>
    <property type="evidence" value="ECO:0007669"/>
    <property type="project" value="UniProtKB-UniPathway"/>
</dbReference>
<dbReference type="Proteomes" id="UP000016887">
    <property type="component" value="Chromosome"/>
</dbReference>
<dbReference type="InterPro" id="IPR005765">
    <property type="entry name" value="UPRT"/>
</dbReference>
<evidence type="ECO:0000256" key="8">
    <source>
        <dbReference type="ARBA" id="ARBA00022741"/>
    </source>
</evidence>
<keyword evidence="6 12" id="KW-0328">Glycosyltransferase</keyword>
<evidence type="ECO:0000259" key="11">
    <source>
        <dbReference type="Pfam" id="PF14681"/>
    </source>
</evidence>
<dbReference type="NCBIfam" id="TIGR01091">
    <property type="entry name" value="upp"/>
    <property type="match status" value="1"/>
</dbReference>
<dbReference type="OrthoDB" id="80352at2157"/>
<dbReference type="InterPro" id="IPR000836">
    <property type="entry name" value="PRTase_dom"/>
</dbReference>
<dbReference type="SUPFAM" id="SSF53271">
    <property type="entry name" value="PRTase-like"/>
    <property type="match status" value="1"/>
</dbReference>